<evidence type="ECO:0000313" key="3">
    <source>
        <dbReference type="Proteomes" id="UP001617669"/>
    </source>
</evidence>
<name>A0ABW8GI74_9PROT</name>
<protein>
    <recommendedName>
        <fullName evidence="4">Lipoprotein</fullName>
    </recommendedName>
</protein>
<dbReference type="RefSeq" id="WP_400878838.1">
    <property type="nucleotide sequence ID" value="NZ_JBIWXY010000001.1"/>
</dbReference>
<accession>A0ABW8GI74</accession>
<proteinExistence type="predicted"/>
<keyword evidence="1" id="KW-0732">Signal</keyword>
<feature type="signal peptide" evidence="1">
    <location>
        <begin position="1"/>
        <end position="23"/>
    </location>
</feature>
<gene>
    <name evidence="2" type="ORF">ACIKP9_02440</name>
</gene>
<dbReference type="Proteomes" id="UP001617669">
    <property type="component" value="Unassembled WGS sequence"/>
</dbReference>
<reference evidence="2 3" key="1">
    <citation type="submission" date="2024-11" db="EMBL/GenBank/DDBJ databases">
        <authorList>
            <person name="Kaparullina E.N."/>
            <person name="Delegan Y.A."/>
            <person name="Doronina N.V."/>
        </authorList>
    </citation>
    <scope>NUCLEOTIDE SEQUENCE [LARGE SCALE GENOMIC DNA]</scope>
    <source>
        <strain evidence="2 3">7sh_L</strain>
    </source>
</reference>
<feature type="chain" id="PRO_5045656280" description="Lipoprotein" evidence="1">
    <location>
        <begin position="24"/>
        <end position="174"/>
    </location>
</feature>
<dbReference type="PROSITE" id="PS51257">
    <property type="entry name" value="PROKAR_LIPOPROTEIN"/>
    <property type="match status" value="1"/>
</dbReference>
<comment type="caution">
    <text evidence="2">The sequence shown here is derived from an EMBL/GenBank/DDBJ whole genome shotgun (WGS) entry which is preliminary data.</text>
</comment>
<organism evidence="2 3">
    <name type="scientific">Methylobacillus methanolivorans</name>
    <dbReference type="NCBI Taxonomy" id="1848927"/>
    <lineage>
        <taxon>Bacteria</taxon>
        <taxon>Pseudomonadati</taxon>
        <taxon>Pseudomonadota</taxon>
        <taxon>Betaproteobacteria</taxon>
        <taxon>Nitrosomonadales</taxon>
        <taxon>Methylophilaceae</taxon>
        <taxon>Methylobacillus</taxon>
    </lineage>
</organism>
<sequence>MKNNIVLALLVVAATGCASPATKEGMLISPTVTQYTNPAQKGKFTVASVTGGKATNPMWTSQVSQENFESALKESLAIAGLTAVDSQAGQYKIDANLVSLDQPLVGLTFDVVSNVNYRVYKDGFEKILPIKATGTATFSDAAVAIARLRIANEKSIQNNITEFIKELGKLNELQ</sequence>
<keyword evidence="3" id="KW-1185">Reference proteome</keyword>
<dbReference type="EMBL" id="JBIWXY010000001">
    <property type="protein sequence ID" value="MFJ5445080.1"/>
    <property type="molecule type" value="Genomic_DNA"/>
</dbReference>
<evidence type="ECO:0008006" key="4">
    <source>
        <dbReference type="Google" id="ProtNLM"/>
    </source>
</evidence>
<evidence type="ECO:0000256" key="1">
    <source>
        <dbReference type="SAM" id="SignalP"/>
    </source>
</evidence>
<evidence type="ECO:0000313" key="2">
    <source>
        <dbReference type="EMBL" id="MFJ5445080.1"/>
    </source>
</evidence>